<reference evidence="5" key="1">
    <citation type="journal article" date="2019" name="Int. J. Syst. Evol. Microbiol.">
        <title>The Global Catalogue of Microorganisms (GCM) 10K type strain sequencing project: providing services to taxonomists for standard genome sequencing and annotation.</title>
        <authorList>
            <consortium name="The Broad Institute Genomics Platform"/>
            <consortium name="The Broad Institute Genome Sequencing Center for Infectious Disease"/>
            <person name="Wu L."/>
            <person name="Ma J."/>
        </authorList>
    </citation>
    <scope>NUCLEOTIDE SEQUENCE [LARGE SCALE GENOMIC DNA]</scope>
    <source>
        <strain evidence="5">CCUG 62414</strain>
    </source>
</reference>
<dbReference type="PANTHER" id="PTHR47234:SF3">
    <property type="entry name" value="SECRETIN_TONB SHORT N-TERMINAL DOMAIN-CONTAINING PROTEIN"/>
    <property type="match status" value="1"/>
</dbReference>
<dbReference type="Proteomes" id="UP001597061">
    <property type="component" value="Unassembled WGS sequence"/>
</dbReference>
<proteinExistence type="predicted"/>
<name>A0ABW3JK86_9FLAO</name>
<dbReference type="RefSeq" id="WP_379926541.1">
    <property type="nucleotide sequence ID" value="NZ_JBHTJI010000022.1"/>
</dbReference>
<keyword evidence="3" id="KW-0998">Cell outer membrane</keyword>
<evidence type="ECO:0000313" key="4">
    <source>
        <dbReference type="EMBL" id="MFD0990892.1"/>
    </source>
</evidence>
<dbReference type="PANTHER" id="PTHR47234">
    <property type="match status" value="1"/>
</dbReference>
<dbReference type="InterPro" id="IPR036942">
    <property type="entry name" value="Beta-barrel_TonB_sf"/>
</dbReference>
<organism evidence="4 5">
    <name type="scientific">Mariniflexile jejuense</name>
    <dbReference type="NCBI Taxonomy" id="1173582"/>
    <lineage>
        <taxon>Bacteria</taxon>
        <taxon>Pseudomonadati</taxon>
        <taxon>Bacteroidota</taxon>
        <taxon>Flavobacteriia</taxon>
        <taxon>Flavobacteriales</taxon>
        <taxon>Flavobacteriaceae</taxon>
        <taxon>Mariniflexile</taxon>
    </lineage>
</organism>
<accession>A0ABW3JK86</accession>
<gene>
    <name evidence="4" type="ORF">ACFQ1R_12355</name>
</gene>
<evidence type="ECO:0000313" key="5">
    <source>
        <dbReference type="Proteomes" id="UP001597061"/>
    </source>
</evidence>
<sequence>MYEDTADYGTFAQQIAAATDTYGSKIVTDLNLGFKLSESLKLNVGSNNLFNIYPDQQDDWTEAGGYWDSVQMGFSGAYYYAKLNYQF</sequence>
<protein>
    <recommendedName>
        <fullName evidence="6">TonB-dependent receptor-like beta-barrel domain-containing protein</fullName>
    </recommendedName>
</protein>
<comment type="caution">
    <text evidence="4">The sequence shown here is derived from an EMBL/GenBank/DDBJ whole genome shotgun (WGS) entry which is preliminary data.</text>
</comment>
<dbReference type="SUPFAM" id="SSF56935">
    <property type="entry name" value="Porins"/>
    <property type="match status" value="1"/>
</dbReference>
<dbReference type="Gene3D" id="2.40.170.20">
    <property type="entry name" value="TonB-dependent receptor, beta-barrel domain"/>
    <property type="match status" value="1"/>
</dbReference>
<keyword evidence="2" id="KW-0472">Membrane</keyword>
<evidence type="ECO:0000256" key="2">
    <source>
        <dbReference type="ARBA" id="ARBA00023136"/>
    </source>
</evidence>
<evidence type="ECO:0008006" key="6">
    <source>
        <dbReference type="Google" id="ProtNLM"/>
    </source>
</evidence>
<evidence type="ECO:0000256" key="3">
    <source>
        <dbReference type="ARBA" id="ARBA00023237"/>
    </source>
</evidence>
<keyword evidence="5" id="KW-1185">Reference proteome</keyword>
<dbReference type="EMBL" id="JBHTJI010000022">
    <property type="protein sequence ID" value="MFD0990892.1"/>
    <property type="molecule type" value="Genomic_DNA"/>
</dbReference>
<comment type="subcellular location">
    <subcellularLocation>
        <location evidence="1">Cell outer membrane</location>
    </subcellularLocation>
</comment>
<evidence type="ECO:0000256" key="1">
    <source>
        <dbReference type="ARBA" id="ARBA00004442"/>
    </source>
</evidence>